<keyword evidence="6 9" id="KW-0040">ANK repeat</keyword>
<dbReference type="InterPro" id="IPR055285">
    <property type="entry name" value="ANKRD13_C"/>
</dbReference>
<evidence type="ECO:0000256" key="2">
    <source>
        <dbReference type="ARBA" id="ARBA00004603"/>
    </source>
</evidence>
<dbReference type="InterPro" id="IPR003903">
    <property type="entry name" value="UIM_dom"/>
</dbReference>
<dbReference type="InterPro" id="IPR036770">
    <property type="entry name" value="Ankyrin_rpt-contain_sf"/>
</dbReference>
<dbReference type="Bgee" id="ENSMMUG00000007678">
    <property type="expression patterns" value="Expressed in spermatid and 21 other cell types or tissues"/>
</dbReference>
<dbReference type="GeneTree" id="ENSGT00950000182928"/>
<keyword evidence="7" id="KW-0472">Membrane</keyword>
<dbReference type="GO" id="GO:0005886">
    <property type="term" value="C:plasma membrane"/>
    <property type="evidence" value="ECO:0007669"/>
    <property type="project" value="UniProtKB-SubCell"/>
</dbReference>
<dbReference type="PROSITE" id="PS50330">
    <property type="entry name" value="UIM"/>
    <property type="match status" value="3"/>
</dbReference>
<keyword evidence="10" id="KW-0175">Coiled coil</keyword>
<evidence type="ECO:0000256" key="9">
    <source>
        <dbReference type="PROSITE-ProRule" id="PRU00023"/>
    </source>
</evidence>
<keyword evidence="4" id="KW-0677">Repeat</keyword>
<dbReference type="GO" id="GO:0002091">
    <property type="term" value="P:negative regulation of receptor internalization"/>
    <property type="evidence" value="ECO:0007669"/>
    <property type="project" value="Ensembl"/>
</dbReference>
<sequence>MGSLEQGERSWRQVDRTFRVEIFGQENEPQLCSVLCTGFLGVSWRWVQWRGPRTRCPRSPTPAAACGGSLPALPCLGQLGPQKSVRELSARAGTPRGAGWARPTWSLSRPATPDLPRAAHPTGSAGRQHNAPFARLLAGLRAGGRARETPPGPRLGAGGRREPGYGLLAMSSACDASDHYPLHLLVWKNDYRQLEKELQGQNVEAVDPRGRTLLHLAVSLGHLESARVLLRHKADVTKENRQGWTVLHEAVSTGDPEMVYTVLQHRDYHNTSMALEGVPELLQKILEAPDFYVQMKWEFTSWVPLVSRICPNDVCRIWKSGAKLRVDITLLGFENMSWIRGRRSFIFKGEDNWAELMEVNHDDKVVTTEHFDLSQEMERLTLDLMKPKSREVERRLTSPVINTSLDTKNIAFESGFYLNLIFVLMFMDPQHSVPDHGAWSFWRTKSGFWGWRTDKAEVVNGYEAKVYTVNNVNVITKIRTEHLTEEEKKRYKADRNPLESLLGTVEHQFGAQGDLTTECATANNPTAITPDEYFNEEFDLKDRDIGRPKELTIRTQKFKAMLWMCEEFPLSLVEQVIPIIDLMARTSAHFARLRDFIKLEFPPGFPVKIEIPLFHVLNARITFGNVNGCSTAEESVSQNVEGTQADSASHITNFEVDQSVFEIPESYYVQDNGRNVHLQDEDYEIMQFAIQQSLLESSRSQELSGPASNGGISQTNTYDAQYERAIQESLLTSTEGLCPSALSETSRFDNDLQLAMELSAKELEERELRLQEEEAELQQVLQLSLTDK</sequence>
<dbReference type="Proteomes" id="UP000006718">
    <property type="component" value="Chromosome 11"/>
</dbReference>
<dbReference type="InParanoid" id="A0A5K1VNT1"/>
<gene>
    <name evidence="13 15" type="primary">ANKRD13A</name>
</gene>
<feature type="region of interest" description="Disordered" evidence="11">
    <location>
        <begin position="91"/>
        <end position="128"/>
    </location>
</feature>
<keyword evidence="5" id="KW-0967">Endosome</keyword>
<dbReference type="GO" id="GO:1905667">
    <property type="term" value="P:negative regulation of protein localization to endosome"/>
    <property type="evidence" value="ECO:0007669"/>
    <property type="project" value="Ensembl"/>
</dbReference>
<dbReference type="ExpressionAtlas" id="A0A5K1VNT1">
    <property type="expression patterns" value="baseline and differential"/>
</dbReference>
<feature type="repeat" description="ANK" evidence="9">
    <location>
        <begin position="209"/>
        <end position="241"/>
    </location>
</feature>
<feature type="domain" description="Ankyrin repeat" evidence="12">
    <location>
        <begin position="325"/>
        <end position="414"/>
    </location>
</feature>
<reference evidence="13" key="3">
    <citation type="submission" date="2025-08" db="UniProtKB">
        <authorList>
            <consortium name="Ensembl"/>
        </authorList>
    </citation>
    <scope>IDENTIFICATION</scope>
    <source>
        <strain evidence="13">17573</strain>
    </source>
</reference>
<name>A0A5K1VNT1_MACMU</name>
<dbReference type="Ensembl" id="ENSMMUT00000010755.4">
    <property type="protein sequence ID" value="ENSMMUP00000010091.4"/>
    <property type="gene ID" value="ENSMMUG00000007678.4"/>
</dbReference>
<dbReference type="PANTHER" id="PTHR12447:SF4">
    <property type="entry name" value="ANKYRIN REPEAT DOMAIN-CONTAINING PROTEIN 13A"/>
    <property type="match status" value="1"/>
</dbReference>
<reference evidence="14" key="1">
    <citation type="journal article" date="2007" name="Science">
        <title>Evolutionary and biomedical insights from the rhesus macaque genome.</title>
        <authorList>
            <person name="Gibbs R.A."/>
            <person name="Rogers J."/>
            <person name="Katze M.G."/>
            <person name="Bumgarner R."/>
            <person name="Weinstock G.M."/>
            <person name="Mardis E.R."/>
            <person name="Remington K.A."/>
            <person name="Strausberg R.L."/>
            <person name="Venter J.C."/>
            <person name="Wilson R.K."/>
            <person name="Batzer M.A."/>
            <person name="Bustamante C.D."/>
            <person name="Eichler E.E."/>
            <person name="Hahn M.W."/>
            <person name="Hardison R.C."/>
            <person name="Makova K.D."/>
            <person name="Miller W."/>
            <person name="Milosavljevic A."/>
            <person name="Palermo R.E."/>
            <person name="Siepel A."/>
            <person name="Sikela J.M."/>
            <person name="Attaway T."/>
            <person name="Bell S."/>
            <person name="Bernard K.E."/>
            <person name="Buhay C.J."/>
            <person name="Chandrabose M.N."/>
            <person name="Dao M."/>
            <person name="Davis C."/>
            <person name="Delehaunty K.D."/>
            <person name="Ding Y."/>
            <person name="Dinh H.H."/>
            <person name="Dugan-Rocha S."/>
            <person name="Fulton L.A."/>
            <person name="Gabisi R.A."/>
            <person name="Garner T.T."/>
            <person name="Godfrey J."/>
            <person name="Hawes A.C."/>
            <person name="Hernandez J."/>
            <person name="Hines S."/>
            <person name="Holder M."/>
            <person name="Hume J."/>
            <person name="Jhangiani S.N."/>
            <person name="Joshi V."/>
            <person name="Khan Z.M."/>
            <person name="Kirkness E.F."/>
            <person name="Cree A."/>
            <person name="Fowler R.G."/>
            <person name="Lee S."/>
            <person name="Lewis L.R."/>
            <person name="Li Z."/>
            <person name="Liu Y.-S."/>
            <person name="Moore S.M."/>
            <person name="Muzny D."/>
            <person name="Nazareth L.V."/>
            <person name="Ngo D.N."/>
            <person name="Okwuonu G.O."/>
            <person name="Pai G."/>
            <person name="Parker D."/>
            <person name="Paul H.A."/>
            <person name="Pfannkoch C."/>
            <person name="Pohl C.S."/>
            <person name="Rogers Y.-H.C."/>
            <person name="Ruiz S.J."/>
            <person name="Sabo A."/>
            <person name="Santibanez J."/>
            <person name="Schneider B.W."/>
            <person name="Smith S.M."/>
            <person name="Sodergren E."/>
            <person name="Svatek A.F."/>
            <person name="Utterback T.R."/>
            <person name="Vattathil S."/>
            <person name="Warren W."/>
            <person name="White C.S."/>
            <person name="Chinwalla A.T."/>
            <person name="Feng Y."/>
            <person name="Halpern A.L."/>
            <person name="Hillier L.W."/>
            <person name="Huang X."/>
            <person name="Minx P."/>
            <person name="Nelson J.O."/>
            <person name="Pepin K.H."/>
            <person name="Qin X."/>
            <person name="Sutton G.G."/>
            <person name="Venter E."/>
            <person name="Walenz B.P."/>
            <person name="Wallis J.W."/>
            <person name="Worley K.C."/>
            <person name="Yang S.-P."/>
            <person name="Jones S.M."/>
            <person name="Marra M.A."/>
            <person name="Rocchi M."/>
            <person name="Schein J.E."/>
            <person name="Baertsch R."/>
            <person name="Clarke L."/>
            <person name="Csuros M."/>
            <person name="Glasscock J."/>
            <person name="Harris R.A."/>
            <person name="Havlak P."/>
            <person name="Jackson A.R."/>
            <person name="Jiang H."/>
            <person name="Liu Y."/>
            <person name="Messina D.N."/>
            <person name="Shen Y."/>
            <person name="Song H.X.-Z."/>
            <person name="Wylie T."/>
            <person name="Zhang L."/>
            <person name="Birney E."/>
            <person name="Han K."/>
            <person name="Konkel M.K."/>
            <person name="Lee J."/>
            <person name="Smit A.F.A."/>
            <person name="Ullmer B."/>
            <person name="Wang H."/>
            <person name="Xing J."/>
            <person name="Burhans R."/>
            <person name="Cheng Z."/>
            <person name="Karro J.E."/>
            <person name="Ma J."/>
            <person name="Raney B."/>
            <person name="She X."/>
            <person name="Cox M.J."/>
            <person name="Demuth J.P."/>
            <person name="Dumas L.J."/>
            <person name="Han S.-G."/>
            <person name="Hopkins J."/>
            <person name="Karimpour-Fard A."/>
            <person name="Kim Y.H."/>
            <person name="Pollack J.R."/>
            <person name="Vinar T."/>
            <person name="Addo-Quaye C."/>
            <person name="Degenhardt J."/>
            <person name="Denby A."/>
            <person name="Hubisz M.J."/>
            <person name="Indap A."/>
            <person name="Kosiol C."/>
            <person name="Lahn B.T."/>
            <person name="Lawson H.A."/>
            <person name="Marklein A."/>
            <person name="Nielsen R."/>
            <person name="Vallender E.J."/>
            <person name="Clark A.G."/>
            <person name="Ferguson B."/>
            <person name="Hernandez R.D."/>
            <person name="Hirani K."/>
            <person name="Kehrer-Sawatzki H."/>
            <person name="Kolb J."/>
            <person name="Patil S."/>
            <person name="Pu L.-L."/>
            <person name="Ren Y."/>
            <person name="Smith D.G."/>
            <person name="Wheeler D.A."/>
            <person name="Schenck I."/>
            <person name="Ball E.V."/>
            <person name="Chen R."/>
            <person name="Cooper D.N."/>
            <person name="Giardine B."/>
            <person name="Hsu F."/>
            <person name="Kent W.J."/>
            <person name="Lesk A."/>
            <person name="Nelson D.L."/>
            <person name="O'brien W.E."/>
            <person name="Pruefer K."/>
            <person name="Stenson P.D."/>
            <person name="Wallace J.C."/>
            <person name="Ke H."/>
            <person name="Liu X.-M."/>
            <person name="Wang P."/>
            <person name="Xiang A.P."/>
            <person name="Yang F."/>
            <person name="Barber G.P."/>
            <person name="Haussler D."/>
            <person name="Karolchik D."/>
            <person name="Kern A.D."/>
            <person name="Kuhn R.M."/>
            <person name="Smith K.E."/>
            <person name="Zwieg A.S."/>
        </authorList>
    </citation>
    <scope>NUCLEOTIDE SEQUENCE [LARGE SCALE GENOMIC DNA]</scope>
    <source>
        <strain evidence="14">17573</strain>
    </source>
</reference>
<dbReference type="GO" id="GO:0005770">
    <property type="term" value="C:late endosome"/>
    <property type="evidence" value="ECO:0007669"/>
    <property type="project" value="UniProtKB-SubCell"/>
</dbReference>
<dbReference type="InterPro" id="IPR002110">
    <property type="entry name" value="Ankyrin_rpt"/>
</dbReference>
<feature type="domain" description="Ankyrin repeat" evidence="12">
    <location>
        <begin position="440"/>
        <end position="667"/>
    </location>
</feature>
<accession>A0A5K1VNT1</accession>
<dbReference type="VGNC" id="VGNC:69662">
    <property type="gene designation" value="ANKRD13A"/>
</dbReference>
<evidence type="ECO:0000256" key="6">
    <source>
        <dbReference type="ARBA" id="ARBA00023043"/>
    </source>
</evidence>
<dbReference type="SMART" id="SM00248">
    <property type="entry name" value="ANK"/>
    <property type="match status" value="2"/>
</dbReference>
<organism evidence="13 14">
    <name type="scientific">Macaca mulatta</name>
    <name type="common">Rhesus macaque</name>
    <dbReference type="NCBI Taxonomy" id="9544"/>
    <lineage>
        <taxon>Eukaryota</taxon>
        <taxon>Metazoa</taxon>
        <taxon>Chordata</taxon>
        <taxon>Craniata</taxon>
        <taxon>Vertebrata</taxon>
        <taxon>Euteleostomi</taxon>
        <taxon>Mammalia</taxon>
        <taxon>Eutheria</taxon>
        <taxon>Euarchontoglires</taxon>
        <taxon>Primates</taxon>
        <taxon>Haplorrhini</taxon>
        <taxon>Catarrhini</taxon>
        <taxon>Cercopithecidae</taxon>
        <taxon>Cercopithecinae</taxon>
        <taxon>Macaca</taxon>
    </lineage>
</organism>
<keyword evidence="14" id="KW-1185">Reference proteome</keyword>
<dbReference type="SUPFAM" id="SSF48403">
    <property type="entry name" value="Ankyrin repeat"/>
    <property type="match status" value="1"/>
</dbReference>
<dbReference type="VEuPathDB" id="HostDB:ENSMMUG00000007678"/>
<evidence type="ECO:0000313" key="15">
    <source>
        <dbReference type="VGNC" id="VGNC:69662"/>
    </source>
</evidence>
<dbReference type="PROSITE" id="PS50297">
    <property type="entry name" value="ANK_REP_REGION"/>
    <property type="match status" value="1"/>
</dbReference>
<dbReference type="PANTHER" id="PTHR12447">
    <property type="entry name" value="ANKYRIN REPEAT DOMAIN-CONTAINING PROTEIN 13"/>
    <property type="match status" value="1"/>
</dbReference>
<feature type="coiled-coil region" evidence="10">
    <location>
        <begin position="756"/>
        <end position="783"/>
    </location>
</feature>
<dbReference type="GO" id="GO:0005737">
    <property type="term" value="C:cytoplasm"/>
    <property type="evidence" value="ECO:0000318"/>
    <property type="project" value="GO_Central"/>
</dbReference>
<evidence type="ECO:0000256" key="8">
    <source>
        <dbReference type="ARBA" id="ARBA00024956"/>
    </source>
</evidence>
<comment type="function">
    <text evidence="8">Ubiquitin-binding protein that specifically recognizes and binds 'Lys-63'-linked ubiquitin. Does not bind 'Lys-48'-linked ubiquitin. Positively regulates the internalization of ligand-activated EGFR by binding to the Ub moiety of ubiquitinated EGFR at the cell membrane.</text>
</comment>
<dbReference type="STRING" id="9544.ENSMMUP00000010091"/>
<keyword evidence="3" id="KW-1003">Cell membrane</keyword>
<dbReference type="Pfam" id="PF11904">
    <property type="entry name" value="ANKRD13_C"/>
    <property type="match status" value="2"/>
</dbReference>
<evidence type="ECO:0000256" key="4">
    <source>
        <dbReference type="ARBA" id="ARBA00022737"/>
    </source>
</evidence>
<evidence type="ECO:0000313" key="13">
    <source>
        <dbReference type="Ensembl" id="ENSMMUP00000010091.4"/>
    </source>
</evidence>
<reference evidence="13" key="2">
    <citation type="submission" date="2019-01" db="EMBL/GenBank/DDBJ databases">
        <authorList>
            <person name="Graves T."/>
            <person name="Eichler E.E."/>
            <person name="Wilson R.K."/>
        </authorList>
    </citation>
    <scope>NUCLEOTIDE SEQUENCE [LARGE SCALE GENOMIC DNA]</scope>
    <source>
        <strain evidence="13">17573</strain>
    </source>
</reference>
<evidence type="ECO:0000259" key="12">
    <source>
        <dbReference type="Pfam" id="PF11904"/>
    </source>
</evidence>
<evidence type="ECO:0000256" key="3">
    <source>
        <dbReference type="ARBA" id="ARBA00022475"/>
    </source>
</evidence>
<dbReference type="SMR" id="A0A5K1VNT1"/>
<evidence type="ECO:0000256" key="5">
    <source>
        <dbReference type="ARBA" id="ARBA00022753"/>
    </source>
</evidence>
<dbReference type="GO" id="GO:0048471">
    <property type="term" value="C:perinuclear region of cytoplasm"/>
    <property type="evidence" value="ECO:0007669"/>
    <property type="project" value="Ensembl"/>
</dbReference>
<dbReference type="OMA" id="CHENGLG"/>
<dbReference type="FunCoup" id="A0A5K1VNT1">
    <property type="interactions" value="1868"/>
</dbReference>
<evidence type="ECO:0000313" key="14">
    <source>
        <dbReference type="Proteomes" id="UP000006718"/>
    </source>
</evidence>
<evidence type="ECO:0000256" key="1">
    <source>
        <dbReference type="ARBA" id="ARBA00004236"/>
    </source>
</evidence>
<dbReference type="Pfam" id="PF12796">
    <property type="entry name" value="Ank_2"/>
    <property type="match status" value="1"/>
</dbReference>
<reference evidence="13" key="4">
    <citation type="submission" date="2025-09" db="UniProtKB">
        <authorList>
            <consortium name="Ensembl"/>
        </authorList>
    </citation>
    <scope>IDENTIFICATION</scope>
    <source>
        <strain evidence="13">17573</strain>
    </source>
</reference>
<evidence type="ECO:0000256" key="10">
    <source>
        <dbReference type="SAM" id="Coils"/>
    </source>
</evidence>
<dbReference type="GO" id="GO:0140036">
    <property type="term" value="F:ubiquitin-modified protein reader activity"/>
    <property type="evidence" value="ECO:0007669"/>
    <property type="project" value="Ensembl"/>
</dbReference>
<dbReference type="SMART" id="SM00726">
    <property type="entry name" value="UIM"/>
    <property type="match status" value="3"/>
</dbReference>
<evidence type="ECO:0000256" key="7">
    <source>
        <dbReference type="ARBA" id="ARBA00023136"/>
    </source>
</evidence>
<dbReference type="InterPro" id="IPR021832">
    <property type="entry name" value="ANKRD13"/>
</dbReference>
<comment type="subcellular location">
    <subcellularLocation>
        <location evidence="1">Cell membrane</location>
    </subcellularLocation>
    <subcellularLocation>
        <location evidence="2">Late endosome</location>
    </subcellularLocation>
</comment>
<dbReference type="Gene3D" id="1.25.40.20">
    <property type="entry name" value="Ankyrin repeat-containing domain"/>
    <property type="match status" value="1"/>
</dbReference>
<dbReference type="FunFam" id="1.25.40.20:FF:000057">
    <property type="entry name" value="Ankyrin repeat domain-containing protein 13B"/>
    <property type="match status" value="1"/>
</dbReference>
<dbReference type="PROSITE" id="PS50088">
    <property type="entry name" value="ANK_REPEAT"/>
    <property type="match status" value="1"/>
</dbReference>
<evidence type="ECO:0000256" key="11">
    <source>
        <dbReference type="SAM" id="MobiDB-lite"/>
    </source>
</evidence>
<protein>
    <submittedName>
        <fullName evidence="13">Ankyrin repeat domain 13A</fullName>
    </submittedName>
</protein>
<dbReference type="AlphaFoldDB" id="A0A5K1VNT1"/>
<proteinExistence type="predicted"/>